<keyword evidence="2" id="KW-0812">Transmembrane</keyword>
<comment type="caution">
    <text evidence="4">The sequence shown here is derived from an EMBL/GenBank/DDBJ whole genome shotgun (WGS) entry which is preliminary data.</text>
</comment>
<accession>A0ABW4Z719</accession>
<keyword evidence="5" id="KW-1185">Reference proteome</keyword>
<dbReference type="EMBL" id="JBHUJB010000011">
    <property type="protein sequence ID" value="MFD2157781.1"/>
    <property type="molecule type" value="Genomic_DNA"/>
</dbReference>
<dbReference type="Pfam" id="PF13386">
    <property type="entry name" value="DsbD_2"/>
    <property type="match status" value="1"/>
</dbReference>
<feature type="transmembrane region" description="Helical" evidence="2">
    <location>
        <begin position="125"/>
        <end position="146"/>
    </location>
</feature>
<evidence type="ECO:0000259" key="3">
    <source>
        <dbReference type="Pfam" id="PF13386"/>
    </source>
</evidence>
<keyword evidence="2" id="KW-0472">Membrane</keyword>
<feature type="transmembrane region" description="Helical" evidence="2">
    <location>
        <begin position="158"/>
        <end position="175"/>
    </location>
</feature>
<dbReference type="InterPro" id="IPR039447">
    <property type="entry name" value="UreH-like_TM_dom"/>
</dbReference>
<evidence type="ECO:0000313" key="5">
    <source>
        <dbReference type="Proteomes" id="UP001597389"/>
    </source>
</evidence>
<evidence type="ECO:0000313" key="4">
    <source>
        <dbReference type="EMBL" id="MFD2157781.1"/>
    </source>
</evidence>
<feature type="transmembrane region" description="Helical" evidence="2">
    <location>
        <begin position="46"/>
        <end position="67"/>
    </location>
</feature>
<protein>
    <submittedName>
        <fullName evidence="4">Sulfite exporter TauE/SafE family protein</fullName>
    </submittedName>
</protein>
<dbReference type="PANTHER" id="PTHR42208">
    <property type="entry name" value="HEAVY METAL TRANSPORTER-RELATED"/>
    <property type="match status" value="1"/>
</dbReference>
<dbReference type="RefSeq" id="WP_377089134.1">
    <property type="nucleotide sequence ID" value="NZ_JBHSJL010000014.1"/>
</dbReference>
<evidence type="ECO:0000256" key="2">
    <source>
        <dbReference type="SAM" id="Phobius"/>
    </source>
</evidence>
<keyword evidence="2" id="KW-1133">Transmembrane helix</keyword>
<sequence>MTEMSTIAALSAGLATSIHCVGMCGPLACSVTSKSKSRDHALLETTAYHLGRVVSYTIIGGLAGLIGKQPLSFFFDSPAVILPWLMIPFLLVTAFPNLIQVPKLKFLTLPYYKAKAWAQNKPPGVAGGLLGVISPCLPCTPLYLIFGVSLLSGSTLTGAKIALCFSLGTIPLLWAAQSSTRLLTKWIPGPWKNRLRSTFLVAVTVILAIRLQGTLPFTNNAQAAEEQNPNQEAAETPAEATTKDLPSCCH</sequence>
<name>A0ABW4Z719_9BACT</name>
<dbReference type="Proteomes" id="UP001597389">
    <property type="component" value="Unassembled WGS sequence"/>
</dbReference>
<feature type="domain" description="Urease accessory protein UreH-like transmembrane" evidence="3">
    <location>
        <begin position="8"/>
        <end position="203"/>
    </location>
</feature>
<gene>
    <name evidence="4" type="ORF">ACFSW8_02590</name>
</gene>
<feature type="region of interest" description="Disordered" evidence="1">
    <location>
        <begin position="223"/>
        <end position="250"/>
    </location>
</feature>
<dbReference type="PANTHER" id="PTHR42208:SF1">
    <property type="entry name" value="HEAVY METAL TRANSPORTER"/>
    <property type="match status" value="1"/>
</dbReference>
<feature type="transmembrane region" description="Helical" evidence="2">
    <location>
        <begin position="195"/>
        <end position="211"/>
    </location>
</feature>
<proteinExistence type="predicted"/>
<evidence type="ECO:0000256" key="1">
    <source>
        <dbReference type="SAM" id="MobiDB-lite"/>
    </source>
</evidence>
<feature type="transmembrane region" description="Helical" evidence="2">
    <location>
        <begin position="79"/>
        <end position="99"/>
    </location>
</feature>
<reference evidence="5" key="1">
    <citation type="journal article" date="2019" name="Int. J. Syst. Evol. Microbiol.">
        <title>The Global Catalogue of Microorganisms (GCM) 10K type strain sequencing project: providing services to taxonomists for standard genome sequencing and annotation.</title>
        <authorList>
            <consortium name="The Broad Institute Genomics Platform"/>
            <consortium name="The Broad Institute Genome Sequencing Center for Infectious Disease"/>
            <person name="Wu L."/>
            <person name="Ma J."/>
        </authorList>
    </citation>
    <scope>NUCLEOTIDE SEQUENCE [LARGE SCALE GENOMIC DNA]</scope>
    <source>
        <strain evidence="5">CCUG 57942</strain>
    </source>
</reference>
<feature type="compositionally biased region" description="Low complexity" evidence="1">
    <location>
        <begin position="223"/>
        <end position="240"/>
    </location>
</feature>
<organism evidence="4 5">
    <name type="scientific">Rubritalea tangerina</name>
    <dbReference type="NCBI Taxonomy" id="430798"/>
    <lineage>
        <taxon>Bacteria</taxon>
        <taxon>Pseudomonadati</taxon>
        <taxon>Verrucomicrobiota</taxon>
        <taxon>Verrucomicrobiia</taxon>
        <taxon>Verrucomicrobiales</taxon>
        <taxon>Rubritaleaceae</taxon>
        <taxon>Rubritalea</taxon>
    </lineage>
</organism>